<organism evidence="3 4">
    <name type="scientific">Candidatus Viadribacter manganicus</name>
    <dbReference type="NCBI Taxonomy" id="1759059"/>
    <lineage>
        <taxon>Bacteria</taxon>
        <taxon>Pseudomonadati</taxon>
        <taxon>Pseudomonadota</taxon>
        <taxon>Alphaproteobacteria</taxon>
        <taxon>Hyphomonadales</taxon>
        <taxon>Hyphomonadaceae</taxon>
        <taxon>Candidatus Viadribacter</taxon>
    </lineage>
</organism>
<dbReference type="Pfam" id="PF10670">
    <property type="entry name" value="DUF4198"/>
    <property type="match status" value="1"/>
</dbReference>
<sequence length="289" mass="30787">MKRHVLAALLFAAAATPAAAYTSYVKPEEFWVTEASVEVEGSYATQFFTPSIALGDSLTVLNPEGERVSADRIAVTPNGTTELQAELARGGTYRISTGEVTGQVANLVGENGQWRVLGAGETPAADAQTTTLQTVTVADTYVTRGTANRTAVDETIGRLAIHPVTHPNQVLASDGFQVQLLFDGQPMANSAVVIYAAGDAETKLDRYVVTDAAGNATFTFDAPGQYIIAARHRADMPAGSAAAVGSYTTTLTFEALSQLYAETEIRSPQAEPERRSRTSARRRVGRQDR</sequence>
<dbReference type="STRING" id="1759059.ATE48_06110"/>
<keyword evidence="4" id="KW-1185">Reference proteome</keyword>
<reference evidence="3 4" key="1">
    <citation type="submission" date="2015-11" db="EMBL/GenBank/DDBJ databases">
        <title>Whole-Genome Sequence of Candidatus Oderbacter manganicum from the National Park Lower Oder Valley, Germany.</title>
        <authorList>
            <person name="Braun B."/>
            <person name="Liere K."/>
            <person name="Szewzyk U."/>
        </authorList>
    </citation>
    <scope>NUCLEOTIDE SEQUENCE [LARGE SCALE GENOMIC DNA]</scope>
    <source>
        <strain evidence="3 4">OTSz_A_272</strain>
    </source>
</reference>
<feature type="compositionally biased region" description="Basic residues" evidence="1">
    <location>
        <begin position="277"/>
        <end position="289"/>
    </location>
</feature>
<dbReference type="EMBL" id="CP013244">
    <property type="protein sequence ID" value="ANP45521.1"/>
    <property type="molecule type" value="Genomic_DNA"/>
</dbReference>
<accession>A0A1B1AG55</accession>
<evidence type="ECO:0000313" key="3">
    <source>
        <dbReference type="EMBL" id="ANP45521.1"/>
    </source>
</evidence>
<dbReference type="InterPro" id="IPR019613">
    <property type="entry name" value="DUF4198"/>
</dbReference>
<dbReference type="RefSeq" id="WP_066768964.1">
    <property type="nucleotide sequence ID" value="NZ_CP013244.1"/>
</dbReference>
<evidence type="ECO:0008006" key="5">
    <source>
        <dbReference type="Google" id="ProtNLM"/>
    </source>
</evidence>
<name>A0A1B1AG55_9PROT</name>
<feature type="region of interest" description="Disordered" evidence="1">
    <location>
        <begin position="264"/>
        <end position="289"/>
    </location>
</feature>
<evidence type="ECO:0000256" key="1">
    <source>
        <dbReference type="SAM" id="MobiDB-lite"/>
    </source>
</evidence>
<dbReference type="KEGG" id="cbot:ATE48_06110"/>
<proteinExistence type="predicted"/>
<dbReference type="AlphaFoldDB" id="A0A1B1AG55"/>
<feature type="signal peptide" evidence="2">
    <location>
        <begin position="1"/>
        <end position="20"/>
    </location>
</feature>
<protein>
    <recommendedName>
        <fullName evidence="5">DUF4198 domain-containing protein</fullName>
    </recommendedName>
</protein>
<dbReference type="InParanoid" id="A0A1B1AG55"/>
<evidence type="ECO:0000256" key="2">
    <source>
        <dbReference type="SAM" id="SignalP"/>
    </source>
</evidence>
<keyword evidence="2" id="KW-0732">Signal</keyword>
<dbReference type="Proteomes" id="UP000092498">
    <property type="component" value="Chromosome"/>
</dbReference>
<feature type="chain" id="PRO_5008518757" description="DUF4198 domain-containing protein" evidence="2">
    <location>
        <begin position="21"/>
        <end position="289"/>
    </location>
</feature>
<gene>
    <name evidence="3" type="ORF">ATE48_06110</name>
</gene>
<evidence type="ECO:0000313" key="4">
    <source>
        <dbReference type="Proteomes" id="UP000092498"/>
    </source>
</evidence>